<dbReference type="InterPro" id="IPR036259">
    <property type="entry name" value="MFS_trans_sf"/>
</dbReference>
<keyword evidence="3 6" id="KW-0812">Transmembrane</keyword>
<evidence type="ECO:0000256" key="2">
    <source>
        <dbReference type="ARBA" id="ARBA00022448"/>
    </source>
</evidence>
<feature type="transmembrane region" description="Helical" evidence="6">
    <location>
        <begin position="412"/>
        <end position="432"/>
    </location>
</feature>
<feature type="transmembrane region" description="Helical" evidence="6">
    <location>
        <begin position="289"/>
        <end position="308"/>
    </location>
</feature>
<dbReference type="RefSeq" id="WP_381199534.1">
    <property type="nucleotide sequence ID" value="NZ_JBHSFE010000019.1"/>
</dbReference>
<feature type="transmembrane region" description="Helical" evidence="6">
    <location>
        <begin position="255"/>
        <end position="277"/>
    </location>
</feature>
<reference evidence="8" key="1">
    <citation type="journal article" date="2019" name="Int. J. Syst. Evol. Microbiol.">
        <title>The Global Catalogue of Microorganisms (GCM) 10K type strain sequencing project: providing services to taxonomists for standard genome sequencing and annotation.</title>
        <authorList>
            <consortium name="The Broad Institute Genomics Platform"/>
            <consortium name="The Broad Institute Genome Sequencing Center for Infectious Disease"/>
            <person name="Wu L."/>
            <person name="Ma J."/>
        </authorList>
    </citation>
    <scope>NUCLEOTIDE SEQUENCE [LARGE SCALE GENOMIC DNA]</scope>
    <source>
        <strain evidence="8">CGMCC 4.7139</strain>
    </source>
</reference>
<feature type="transmembrane region" description="Helical" evidence="6">
    <location>
        <begin position="167"/>
        <end position="185"/>
    </location>
</feature>
<feature type="transmembrane region" description="Helical" evidence="6">
    <location>
        <begin position="344"/>
        <end position="368"/>
    </location>
</feature>
<dbReference type="SUPFAM" id="SSF103473">
    <property type="entry name" value="MFS general substrate transporter"/>
    <property type="match status" value="1"/>
</dbReference>
<accession>A0ABV9G9R1</accession>
<feature type="transmembrane region" description="Helical" evidence="6">
    <location>
        <begin position="21"/>
        <end position="44"/>
    </location>
</feature>
<gene>
    <name evidence="7" type="ORF">ACFO9E_24880</name>
</gene>
<keyword evidence="5 6" id="KW-0472">Membrane</keyword>
<feature type="transmembrane region" description="Helical" evidence="6">
    <location>
        <begin position="320"/>
        <end position="338"/>
    </location>
</feature>
<dbReference type="PANTHER" id="PTHR23519">
    <property type="entry name" value="AUTOPHAGY-RELATED PROTEIN 22"/>
    <property type="match status" value="1"/>
</dbReference>
<feature type="transmembrane region" description="Helical" evidence="6">
    <location>
        <begin position="197"/>
        <end position="216"/>
    </location>
</feature>
<dbReference type="InterPro" id="IPR024671">
    <property type="entry name" value="Atg22-like"/>
</dbReference>
<organism evidence="7 8">
    <name type="scientific">Streptomyces maoxianensis</name>
    <dbReference type="NCBI Taxonomy" id="1459942"/>
    <lineage>
        <taxon>Bacteria</taxon>
        <taxon>Bacillati</taxon>
        <taxon>Actinomycetota</taxon>
        <taxon>Actinomycetes</taxon>
        <taxon>Kitasatosporales</taxon>
        <taxon>Streptomycetaceae</taxon>
        <taxon>Streptomyces</taxon>
    </lineage>
</organism>
<dbReference type="PANTHER" id="PTHR23519:SF1">
    <property type="entry name" value="AUTOPHAGY-RELATED PROTEIN 22"/>
    <property type="match status" value="1"/>
</dbReference>
<comment type="caution">
    <text evidence="7">The sequence shown here is derived from an EMBL/GenBank/DDBJ whole genome shotgun (WGS) entry which is preliminary data.</text>
</comment>
<evidence type="ECO:0000256" key="4">
    <source>
        <dbReference type="ARBA" id="ARBA00022989"/>
    </source>
</evidence>
<sequence length="447" mass="47913">MTDTADRTTGTNDRRREQHGWYFYDFACSVYSTSVLTVFLGPYLTAVAKAAADAEGFVHPLGIPVRAGSVFAYAVSVSVVVAVLLMPLAGAVADRTGRKKPLLAVAAYVGAAATAGMFFLDGERYLLGAFLLIVANASLSVSMVLYNAYLPQIAEPDERDAVSSRGWAFGYTSGALVLVLNLVVYSGHDSFGLSESAAVRICLASAGLWWGAFTLVPLRRLRDRRVAPSGEGAVGSGWRQLTTTLRDMRRYPLTLSFLLAYLIYNDGVQTVISQASIYGSEELGLDQTTLITAVLLVQVLAVAGALGMGRLARTHGAKRTILASLAVWTLILVSGYFLPAREPVWFFALAGAIGLVLGGSQALSRSLFSHLVPRGKEAEYFSAYEMSDRGLSWLGPLVFGLAYQLTGSYRDAIISLVVFFALGFVLLARVPLRRAVAAAGNPVPERI</sequence>
<feature type="transmembrane region" description="Helical" evidence="6">
    <location>
        <begin position="70"/>
        <end position="90"/>
    </location>
</feature>
<evidence type="ECO:0000256" key="1">
    <source>
        <dbReference type="ARBA" id="ARBA00004127"/>
    </source>
</evidence>
<comment type="subcellular location">
    <subcellularLocation>
        <location evidence="1">Endomembrane system</location>
        <topology evidence="1">Multi-pass membrane protein</topology>
    </subcellularLocation>
</comment>
<evidence type="ECO:0000256" key="6">
    <source>
        <dbReference type="SAM" id="Phobius"/>
    </source>
</evidence>
<protein>
    <submittedName>
        <fullName evidence="7">MFS transporter</fullName>
    </submittedName>
</protein>
<keyword evidence="2" id="KW-0813">Transport</keyword>
<feature type="transmembrane region" description="Helical" evidence="6">
    <location>
        <begin position="126"/>
        <end position="146"/>
    </location>
</feature>
<dbReference type="InterPro" id="IPR050495">
    <property type="entry name" value="ATG22/LtaA_families"/>
</dbReference>
<proteinExistence type="predicted"/>
<dbReference type="Gene3D" id="1.20.1250.20">
    <property type="entry name" value="MFS general substrate transporter like domains"/>
    <property type="match status" value="2"/>
</dbReference>
<dbReference type="EMBL" id="JBHSFE010000019">
    <property type="protein sequence ID" value="MFC4611001.1"/>
    <property type="molecule type" value="Genomic_DNA"/>
</dbReference>
<evidence type="ECO:0000256" key="3">
    <source>
        <dbReference type="ARBA" id="ARBA00022692"/>
    </source>
</evidence>
<dbReference type="Pfam" id="PF11700">
    <property type="entry name" value="ATG22"/>
    <property type="match status" value="1"/>
</dbReference>
<evidence type="ECO:0000313" key="8">
    <source>
        <dbReference type="Proteomes" id="UP001595993"/>
    </source>
</evidence>
<keyword evidence="4 6" id="KW-1133">Transmembrane helix</keyword>
<name>A0ABV9G9R1_9ACTN</name>
<dbReference type="Proteomes" id="UP001595993">
    <property type="component" value="Unassembled WGS sequence"/>
</dbReference>
<feature type="transmembrane region" description="Helical" evidence="6">
    <location>
        <begin position="102"/>
        <end position="120"/>
    </location>
</feature>
<evidence type="ECO:0000256" key="5">
    <source>
        <dbReference type="ARBA" id="ARBA00023136"/>
    </source>
</evidence>
<feature type="transmembrane region" description="Helical" evidence="6">
    <location>
        <begin position="389"/>
        <end position="406"/>
    </location>
</feature>
<keyword evidence="8" id="KW-1185">Reference proteome</keyword>
<evidence type="ECO:0000313" key="7">
    <source>
        <dbReference type="EMBL" id="MFC4611001.1"/>
    </source>
</evidence>